<dbReference type="RefSeq" id="WP_304599556.1">
    <property type="nucleotide sequence ID" value="NZ_JAUQYP010000001.1"/>
</dbReference>
<dbReference type="SUPFAM" id="SSF52540">
    <property type="entry name" value="P-loop containing nucleoside triphosphate hydrolases"/>
    <property type="match status" value="1"/>
</dbReference>
<evidence type="ECO:0000256" key="2">
    <source>
        <dbReference type="ARBA" id="ARBA00022840"/>
    </source>
</evidence>
<dbReference type="Pfam" id="PF13424">
    <property type="entry name" value="TPR_12"/>
    <property type="match status" value="1"/>
</dbReference>
<keyword evidence="5" id="KW-1185">Reference proteome</keyword>
<protein>
    <submittedName>
        <fullName evidence="4">Adenylate/guanylate cyclase domain-containing protein</fullName>
    </submittedName>
</protein>
<keyword evidence="2" id="KW-0067">ATP-binding</keyword>
<reference evidence="4 5" key="1">
    <citation type="submission" date="2023-07" db="EMBL/GenBank/DDBJ databases">
        <title>Description of novel actinomycetes strains, isolated from tidal flat sediment.</title>
        <authorList>
            <person name="Lu C."/>
        </authorList>
    </citation>
    <scope>NUCLEOTIDE SEQUENCE [LARGE SCALE GENOMIC DNA]</scope>
    <source>
        <strain evidence="4 5">SYSU T00b441</strain>
    </source>
</reference>
<dbReference type="PANTHER" id="PTHR16305:SF35">
    <property type="entry name" value="TRANSCRIPTIONAL ACTIVATOR DOMAIN"/>
    <property type="match status" value="1"/>
</dbReference>
<dbReference type="PROSITE" id="PS50125">
    <property type="entry name" value="GUANYLATE_CYCLASE_2"/>
    <property type="match status" value="2"/>
</dbReference>
<evidence type="ECO:0000259" key="3">
    <source>
        <dbReference type="PROSITE" id="PS50125"/>
    </source>
</evidence>
<dbReference type="InterPro" id="IPR029787">
    <property type="entry name" value="Nucleotide_cyclase"/>
</dbReference>
<dbReference type="SUPFAM" id="SSF48452">
    <property type="entry name" value="TPR-like"/>
    <property type="match status" value="2"/>
</dbReference>
<dbReference type="InterPro" id="IPR027417">
    <property type="entry name" value="P-loop_NTPase"/>
</dbReference>
<feature type="domain" description="Guanylate cyclase" evidence="3">
    <location>
        <begin position="244"/>
        <end position="368"/>
    </location>
</feature>
<evidence type="ECO:0000313" key="5">
    <source>
        <dbReference type="Proteomes" id="UP001232536"/>
    </source>
</evidence>
<proteinExistence type="predicted"/>
<feature type="domain" description="Guanylate cyclase" evidence="3">
    <location>
        <begin position="30"/>
        <end position="163"/>
    </location>
</feature>
<dbReference type="Gene3D" id="1.25.40.10">
    <property type="entry name" value="Tetratricopeptide repeat domain"/>
    <property type="match status" value="2"/>
</dbReference>
<evidence type="ECO:0000256" key="1">
    <source>
        <dbReference type="ARBA" id="ARBA00022741"/>
    </source>
</evidence>
<sequence length="1262" mass="134362">MSDLRRHVPPIALGWDAEVPGASWRAVDGTLVFADVSGFTALTERLSQRGRIGAEEIVETLNRVFGPMLLIAAARGGEMLKFGGDALLFLFRGDGHAEQACDAAVEMRASLRESTAVPTSVGRLALSMSVGVHSGQVHLFLVGTPSRELVILGPAASRTALAEHTADAGQIVVTAQTRARLTPGSTRARGDGALLLTRRRTRTPHRPAPDAPHADGELLRSLFPRDLGDYLAPGPPDPEHRIATIAFIRFSGTDAVLAQDGPDRLATILDELLTTVEAALATEDVTLLATDLDTDGGKLFLGSGVPRSREDDEGRMLRALRRIADAGLALPLQLGVNRGHVFVAELGVQDRAAYSAMGDTTNTAARIAAKAPPGVVYAHPTVLDHSRTRFAVTPAGPFAMKGKALPLLVYELGEETGTREPRSTGRAPFIGRENELAAVCAALAAALAGDGGVVTVDGATGMGKSRLVSEALRAFPGTDRFVVRAEPYGASSAYRVFRDPLRAYLGISRDTPTAMGQALLDSLGRRAPDLVPMAPLLADVVQVDVPATPEADRIDEQFRADRVADLLIDLLERTQTRPIVLVAEEAHWADEASARLLERLATATAGRPWAVVAVRRGATGGFAPDVGTTVVLEPLPPDAVERLVIAATEATPLRPHEVAAIVQRAEGNPLFVEEVTRIARGVGSLGALPESVQAAMSTQIDQLPTNVRRVLRHAAVLGRSFRRTVIAATLAQEGLDLDPATMDALGDFIEPDGAERLRFRNALLRDAAYEGLAYRVRARVHRTAGEVLERLSTDLDSDSPTLALHFERAGDAERTWRYAQRAGDLARRSYANADAADHFETALEVSRRVPSVGDADRARLWSLVGELRELAGMFDESVDAYRRAARLVRGDGVAGAEILVRQAAVYNRIGSFSTALRVVARARSLVEDATDTARRTLVKLDALTALARVEQERPVEARQWAERAAAAAREVGDDETLVRVLMLIDGIDLRMGAPGLGSRHLEALDICVANGWRPQESTVRGNLGALAYLAGRWTEAADWYATSRQVAQEIGKAFGAAETGVNLAELLVNQGRLDEAEAVLVDSVRVLRAAGAASFIAQGEIQLARINLSRGELADAEHRAFTVARRLLDLGQPATALEASLVGAEAVIRSGRPHEALGLIDAAEAAANTGAVSSLPQLCLQRGRALLALDEATRAAEVAEAGLTAAREQGLPYEEAQLLRVVSDARGRLGDEPGAALAWREAQDILTSVGAHLPAGAPTDAP</sequence>
<dbReference type="Pfam" id="PF00211">
    <property type="entry name" value="Guanylate_cyc"/>
    <property type="match status" value="2"/>
</dbReference>
<dbReference type="InterPro" id="IPR001054">
    <property type="entry name" value="A/G_cyclase"/>
</dbReference>
<dbReference type="SMART" id="SM00044">
    <property type="entry name" value="CYCc"/>
    <property type="match status" value="1"/>
</dbReference>
<dbReference type="PANTHER" id="PTHR16305">
    <property type="entry name" value="TESTICULAR SOLUBLE ADENYLYL CYCLASE"/>
    <property type="match status" value="1"/>
</dbReference>
<keyword evidence="1" id="KW-0547">Nucleotide-binding</keyword>
<dbReference type="SMART" id="SM00028">
    <property type="entry name" value="TPR"/>
    <property type="match status" value="4"/>
</dbReference>
<dbReference type="InterPro" id="IPR041664">
    <property type="entry name" value="AAA_16"/>
</dbReference>
<dbReference type="Gene3D" id="3.30.70.1230">
    <property type="entry name" value="Nucleotide cyclase"/>
    <property type="match status" value="2"/>
</dbReference>
<dbReference type="Pfam" id="PF13191">
    <property type="entry name" value="AAA_16"/>
    <property type="match status" value="1"/>
</dbReference>
<dbReference type="SUPFAM" id="SSF55073">
    <property type="entry name" value="Nucleotide cyclase"/>
    <property type="match status" value="2"/>
</dbReference>
<dbReference type="InterPro" id="IPR019734">
    <property type="entry name" value="TPR_rpt"/>
</dbReference>
<accession>A0ABT9D534</accession>
<dbReference type="EMBL" id="JAUQYP010000001">
    <property type="protein sequence ID" value="MDO8105855.1"/>
    <property type="molecule type" value="Genomic_DNA"/>
</dbReference>
<dbReference type="InterPro" id="IPR011990">
    <property type="entry name" value="TPR-like_helical_dom_sf"/>
</dbReference>
<dbReference type="CDD" id="cd07302">
    <property type="entry name" value="CHD"/>
    <property type="match status" value="2"/>
</dbReference>
<name>A0ABT9D534_9CELL</name>
<gene>
    <name evidence="4" type="ORF">Q6348_01430</name>
</gene>
<comment type="caution">
    <text evidence="4">The sequence shown here is derived from an EMBL/GenBank/DDBJ whole genome shotgun (WGS) entry which is preliminary data.</text>
</comment>
<dbReference type="Proteomes" id="UP001232536">
    <property type="component" value="Unassembled WGS sequence"/>
</dbReference>
<organism evidence="4 5">
    <name type="scientific">Actinotalea lenta</name>
    <dbReference type="NCBI Taxonomy" id="3064654"/>
    <lineage>
        <taxon>Bacteria</taxon>
        <taxon>Bacillati</taxon>
        <taxon>Actinomycetota</taxon>
        <taxon>Actinomycetes</taxon>
        <taxon>Micrococcales</taxon>
        <taxon>Cellulomonadaceae</taxon>
        <taxon>Actinotalea</taxon>
    </lineage>
</organism>
<evidence type="ECO:0000313" key="4">
    <source>
        <dbReference type="EMBL" id="MDO8105855.1"/>
    </source>
</evidence>